<dbReference type="AlphaFoldDB" id="A0A1H2A8R1"/>
<evidence type="ECO:0000313" key="1">
    <source>
        <dbReference type="EMBL" id="SDT42244.1"/>
    </source>
</evidence>
<protein>
    <submittedName>
        <fullName evidence="1">Uncharacterized protein</fullName>
    </submittedName>
</protein>
<organism evidence="1 2">
    <name type="scientific">Pseudarthrobacter equi</name>
    <dbReference type="NCBI Taxonomy" id="728066"/>
    <lineage>
        <taxon>Bacteria</taxon>
        <taxon>Bacillati</taxon>
        <taxon>Actinomycetota</taxon>
        <taxon>Actinomycetes</taxon>
        <taxon>Micrococcales</taxon>
        <taxon>Micrococcaceae</taxon>
        <taxon>Pseudarthrobacter</taxon>
    </lineage>
</organism>
<gene>
    <name evidence="1" type="ORF">SAMN04489743_2845</name>
</gene>
<evidence type="ECO:0000313" key="2">
    <source>
        <dbReference type="Proteomes" id="UP000198751"/>
    </source>
</evidence>
<proteinExistence type="predicted"/>
<accession>A0A1H2A8R1</accession>
<dbReference type="Proteomes" id="UP000198751">
    <property type="component" value="Chromosome I"/>
</dbReference>
<dbReference type="RefSeq" id="WP_091721349.1">
    <property type="nucleotide sequence ID" value="NZ_LT629779.1"/>
</dbReference>
<reference evidence="2" key="1">
    <citation type="submission" date="2016-10" db="EMBL/GenBank/DDBJ databases">
        <authorList>
            <person name="Varghese N."/>
            <person name="Submissions S."/>
        </authorList>
    </citation>
    <scope>NUCLEOTIDE SEQUENCE [LARGE SCALE GENOMIC DNA]</scope>
    <source>
        <strain evidence="2">IMMIB L-1606</strain>
    </source>
</reference>
<keyword evidence="2" id="KW-1185">Reference proteome</keyword>
<sequence length="138" mass="15686">MHDDDDLLDEEVLIVTLLKAAMPDVTFTTTPTSLSAKKLPYAVIQSSELDDAVDALGQRWLFEITSSHETREQSKRLAMDIFSLMGKFHRETAGSTELGYINEVTRFKPQRYSTTAESSVGREHLYHYHARYDIEVAS</sequence>
<name>A0A1H2A8R1_9MICC</name>
<dbReference type="EMBL" id="LT629779">
    <property type="protein sequence ID" value="SDT42244.1"/>
    <property type="molecule type" value="Genomic_DNA"/>
</dbReference>